<proteinExistence type="predicted"/>
<sequence>MFLSTLNKIYKECKKPLVITLIGGEPSLWPDASYVLSQIKKIDNRSHVRIGSNGIRNYKWFNKHKDYLDGLLFSYHSSGKPVEKWVKNINNIEIPYAVSVMGDAKTWKEVTYNYNYVKENSTASGIQLKAVMPRGGSKNVTYTKQQKEIIKNSLCLLKDDIKNWPKFWGQLKYKNKYLDNFSNGHPGLNYSELLLNNKNNFKGWKCEAGINRFTFKSTGKIHGTSGCSIRNDIGNWHTGEIINFYKEPA</sequence>
<protein>
    <recommendedName>
        <fullName evidence="2">Radical SAM core domain-containing protein</fullName>
    </recommendedName>
</protein>
<feature type="non-terminal residue" evidence="1">
    <location>
        <position position="249"/>
    </location>
</feature>
<dbReference type="EMBL" id="UINC01117678">
    <property type="protein sequence ID" value="SVC90276.1"/>
    <property type="molecule type" value="Genomic_DNA"/>
</dbReference>
<evidence type="ECO:0008006" key="2">
    <source>
        <dbReference type="Google" id="ProtNLM"/>
    </source>
</evidence>
<reference evidence="1" key="1">
    <citation type="submission" date="2018-05" db="EMBL/GenBank/DDBJ databases">
        <authorList>
            <person name="Lanie J.A."/>
            <person name="Ng W.-L."/>
            <person name="Kazmierczak K.M."/>
            <person name="Andrzejewski T.M."/>
            <person name="Davidsen T.M."/>
            <person name="Wayne K.J."/>
            <person name="Tettelin H."/>
            <person name="Glass J.I."/>
            <person name="Rusch D."/>
            <person name="Podicherti R."/>
            <person name="Tsui H.-C.T."/>
            <person name="Winkler M.E."/>
        </authorList>
    </citation>
    <scope>NUCLEOTIDE SEQUENCE</scope>
</reference>
<accession>A0A382QXW6</accession>
<dbReference type="InterPro" id="IPR013785">
    <property type="entry name" value="Aldolase_TIM"/>
</dbReference>
<dbReference type="InterPro" id="IPR058240">
    <property type="entry name" value="rSAM_sf"/>
</dbReference>
<evidence type="ECO:0000313" key="1">
    <source>
        <dbReference type="EMBL" id="SVC90276.1"/>
    </source>
</evidence>
<gene>
    <name evidence="1" type="ORF">METZ01_LOCUS343130</name>
</gene>
<name>A0A382QXW6_9ZZZZ</name>
<dbReference type="AlphaFoldDB" id="A0A382QXW6"/>
<dbReference type="SUPFAM" id="SSF102114">
    <property type="entry name" value="Radical SAM enzymes"/>
    <property type="match status" value="1"/>
</dbReference>
<organism evidence="1">
    <name type="scientific">marine metagenome</name>
    <dbReference type="NCBI Taxonomy" id="408172"/>
    <lineage>
        <taxon>unclassified sequences</taxon>
        <taxon>metagenomes</taxon>
        <taxon>ecological metagenomes</taxon>
    </lineage>
</organism>
<dbReference type="Gene3D" id="3.20.20.70">
    <property type="entry name" value="Aldolase class I"/>
    <property type="match status" value="1"/>
</dbReference>